<dbReference type="EMBL" id="BJUA01000012">
    <property type="protein sequence ID" value="GEK18763.1"/>
    <property type="molecule type" value="Genomic_DNA"/>
</dbReference>
<proteinExistence type="predicted"/>
<gene>
    <name evidence="1" type="ORF">CPE01_24960</name>
</gene>
<keyword evidence="2" id="KW-1185">Reference proteome</keyword>
<accession>A0A510UVP2</accession>
<name>A0A510UVP2_9CELL</name>
<protein>
    <submittedName>
        <fullName evidence="1">Uncharacterized protein</fullName>
    </submittedName>
</protein>
<dbReference type="Proteomes" id="UP000321386">
    <property type="component" value="Unassembled WGS sequence"/>
</dbReference>
<evidence type="ECO:0000313" key="2">
    <source>
        <dbReference type="Proteomes" id="UP000321386"/>
    </source>
</evidence>
<evidence type="ECO:0000313" key="1">
    <source>
        <dbReference type="EMBL" id="GEK18763.1"/>
    </source>
</evidence>
<reference evidence="1 2" key="1">
    <citation type="submission" date="2019-07" db="EMBL/GenBank/DDBJ databases">
        <title>Whole genome shotgun sequence of Cellulomonas persica NBRC 101101.</title>
        <authorList>
            <person name="Hosoyama A."/>
            <person name="Uohara A."/>
            <person name="Ohji S."/>
            <person name="Ichikawa N."/>
        </authorList>
    </citation>
    <scope>NUCLEOTIDE SEQUENCE [LARGE SCALE GENOMIC DNA]</scope>
    <source>
        <strain evidence="1 2">NBRC 101101</strain>
    </source>
</reference>
<organism evidence="1 2">
    <name type="scientific">Cellulomonas persica</name>
    <dbReference type="NCBI Taxonomy" id="76861"/>
    <lineage>
        <taxon>Bacteria</taxon>
        <taxon>Bacillati</taxon>
        <taxon>Actinomycetota</taxon>
        <taxon>Actinomycetes</taxon>
        <taxon>Micrococcales</taxon>
        <taxon>Cellulomonadaceae</taxon>
        <taxon>Cellulomonas</taxon>
    </lineage>
</organism>
<dbReference type="RefSeq" id="WP_146807151.1">
    <property type="nucleotide sequence ID" value="NZ_BJUA01000012.1"/>
</dbReference>
<dbReference type="OrthoDB" id="4829406at2"/>
<comment type="caution">
    <text evidence="1">The sequence shown here is derived from an EMBL/GenBank/DDBJ whole genome shotgun (WGS) entry which is preliminary data.</text>
</comment>
<dbReference type="AlphaFoldDB" id="A0A510UVP2"/>
<sequence>MTDMPEPDARLDAVLGAREALGEVQAPDANVLEAVEAGLLSFGAGALTWGEIPHQRPRPLA</sequence>